<keyword evidence="1" id="KW-0472">Membrane</keyword>
<feature type="transmembrane region" description="Helical" evidence="1">
    <location>
        <begin position="174"/>
        <end position="196"/>
    </location>
</feature>
<dbReference type="InterPro" id="IPR043128">
    <property type="entry name" value="Rev_trsase/Diguanyl_cyclase"/>
</dbReference>
<feature type="transmembrane region" description="Helical" evidence="1">
    <location>
        <begin position="217"/>
        <end position="234"/>
    </location>
</feature>
<dbReference type="Pfam" id="PF00990">
    <property type="entry name" value="GGDEF"/>
    <property type="match status" value="1"/>
</dbReference>
<dbReference type="Proteomes" id="UP000264006">
    <property type="component" value="Chromosome"/>
</dbReference>
<dbReference type="CDD" id="cd01949">
    <property type="entry name" value="GGDEF"/>
    <property type="match status" value="1"/>
</dbReference>
<keyword evidence="5" id="KW-1185">Reference proteome</keyword>
<feature type="domain" description="GGDEF" evidence="3">
    <location>
        <begin position="439"/>
        <end position="570"/>
    </location>
</feature>
<dbReference type="Gene3D" id="3.30.70.270">
    <property type="match status" value="1"/>
</dbReference>
<dbReference type="KEGG" id="euz:DVS28_a0844"/>
<dbReference type="SUPFAM" id="SSF55781">
    <property type="entry name" value="GAF domain-like"/>
    <property type="match status" value="1"/>
</dbReference>
<dbReference type="InterPro" id="IPR035919">
    <property type="entry name" value="EAL_sf"/>
</dbReference>
<gene>
    <name evidence="4" type="ORF">DVS28_a0844</name>
</gene>
<dbReference type="InterPro" id="IPR001633">
    <property type="entry name" value="EAL_dom"/>
</dbReference>
<sequence length="859" mass="90394">MLRSLGGAPIHRGTGVTFFMDHTADMPQATTSNGPPPGAVRRVWMLTAAVAVISTVGTLVLPRSPITGGDVLRVLLLTALVAVTERWSLSARVGHVSHRLTLSEVPLVLGAFAVSPLLLVGARLVGGIVGLQVLRRQEPYKTAYNVGYLWIETLIVLNVLDLLGASSITGGPRASLAIVAIAVSVAVTGAVAKVGAISATQGRLVRGLALRGLRDGLGPSLATAAATTVGVVLYRTEPTLLWAPAVVLGVLMLAYRSHVQLVEAQDLQSSLIAITQGITGESTPEETAMLMATATRRILDAPAAAISLADPDTGRRTWYGADADSWTMLEEARLAAIRAAGPGARHAPGGTIAAPVDAATDSWLVVGYSRRSPTGEADRQTVGMLANHAAVALANAHRGAALRAQAEQATFEATHDPLTGLANRAALIIAIEAALVEDTTFAVLLIDLDNFKEINDALGHAAGDKVLGVIGQRLTPFVDEARLVCRLGGDEFAVIIDGGEVSARDVAGRIRDAIGAPVQLGSYTLQVGCSVGIATYPHLGRDADELMTHADLAMYEAKARGGGVAVFGAAAGGRAMRQLAISSGFRSALGNGDINLVFQPLVDLQTDRVVTMEALSRWTHPDLGPVSPEEFVRVAEQSGLITDLTHRVLDSALSWHRRWLDAGEDLPVSVNVSATSLLDTGLPRLVATTLDAHGVRADRLTLELTESSVIGDPQRTLEVLARLQRLGVRTAIDDFGTGYSSLAYLAQLPVDEVKIDKSFVLPMLDGTGSLPLVAGIIRLCTEMGFDIVAEGIETDEVQQTLRDMGCTRGQGFGIARPMGPEAVVEWVRRHHGHRTLHVVADPARRGTGVTGPWRPAAGR</sequence>
<dbReference type="PROSITE" id="PS50887">
    <property type="entry name" value="GGDEF"/>
    <property type="match status" value="1"/>
</dbReference>
<dbReference type="PANTHER" id="PTHR33121:SF70">
    <property type="entry name" value="SIGNALING PROTEIN YKOW"/>
    <property type="match status" value="1"/>
</dbReference>
<feature type="transmembrane region" description="Helical" evidence="1">
    <location>
        <begin position="146"/>
        <end position="168"/>
    </location>
</feature>
<dbReference type="Pfam" id="PF00563">
    <property type="entry name" value="EAL"/>
    <property type="match status" value="1"/>
</dbReference>
<feature type="transmembrane region" description="Helical" evidence="1">
    <location>
        <begin position="109"/>
        <end position="134"/>
    </location>
</feature>
<organism evidence="4 5">
    <name type="scientific">Euzebya pacifica</name>
    <dbReference type="NCBI Taxonomy" id="1608957"/>
    <lineage>
        <taxon>Bacteria</taxon>
        <taxon>Bacillati</taxon>
        <taxon>Actinomycetota</taxon>
        <taxon>Nitriliruptoria</taxon>
        <taxon>Euzebyales</taxon>
    </lineage>
</organism>
<dbReference type="PANTHER" id="PTHR33121">
    <property type="entry name" value="CYCLIC DI-GMP PHOSPHODIESTERASE PDEF"/>
    <property type="match status" value="1"/>
</dbReference>
<dbReference type="PROSITE" id="PS50883">
    <property type="entry name" value="EAL"/>
    <property type="match status" value="1"/>
</dbReference>
<keyword evidence="1" id="KW-0812">Transmembrane</keyword>
<dbReference type="InterPro" id="IPR000160">
    <property type="entry name" value="GGDEF_dom"/>
</dbReference>
<dbReference type="InterPro" id="IPR029787">
    <property type="entry name" value="Nucleotide_cyclase"/>
</dbReference>
<keyword evidence="1" id="KW-1133">Transmembrane helix</keyword>
<evidence type="ECO:0000259" key="2">
    <source>
        <dbReference type="PROSITE" id="PS50883"/>
    </source>
</evidence>
<dbReference type="SUPFAM" id="SSF55073">
    <property type="entry name" value="Nucleotide cyclase"/>
    <property type="match status" value="1"/>
</dbReference>
<dbReference type="SMART" id="SM00052">
    <property type="entry name" value="EAL"/>
    <property type="match status" value="1"/>
</dbReference>
<dbReference type="AlphaFoldDB" id="A0A346XTJ8"/>
<evidence type="ECO:0000256" key="1">
    <source>
        <dbReference type="SAM" id="Phobius"/>
    </source>
</evidence>
<dbReference type="Gene3D" id="3.20.20.450">
    <property type="entry name" value="EAL domain"/>
    <property type="match status" value="1"/>
</dbReference>
<evidence type="ECO:0000313" key="4">
    <source>
        <dbReference type="EMBL" id="AXV05545.1"/>
    </source>
</evidence>
<evidence type="ECO:0000313" key="5">
    <source>
        <dbReference type="Proteomes" id="UP000264006"/>
    </source>
</evidence>
<accession>A0A346XTJ8</accession>
<dbReference type="NCBIfam" id="TIGR00254">
    <property type="entry name" value="GGDEF"/>
    <property type="match status" value="1"/>
</dbReference>
<reference evidence="4 5" key="1">
    <citation type="submission" date="2018-09" db="EMBL/GenBank/DDBJ databases">
        <title>Complete genome sequence of Euzebya sp. DY32-46 isolated from seawater of Pacific Ocean.</title>
        <authorList>
            <person name="Xu L."/>
            <person name="Wu Y.-H."/>
            <person name="Xu X.-W."/>
        </authorList>
    </citation>
    <scope>NUCLEOTIDE SEQUENCE [LARGE SCALE GENOMIC DNA]</scope>
    <source>
        <strain evidence="4 5">DY32-46</strain>
    </source>
</reference>
<dbReference type="InterPro" id="IPR050706">
    <property type="entry name" value="Cyclic-di-GMP_PDE-like"/>
</dbReference>
<protein>
    <submittedName>
        <fullName evidence="4">Diguanylate cyclase/phosphodiesterase (GGDEF &amp; EAL domains) with PAS/PAC sensor(S)</fullName>
    </submittedName>
</protein>
<proteinExistence type="predicted"/>
<dbReference type="SUPFAM" id="SSF141868">
    <property type="entry name" value="EAL domain-like"/>
    <property type="match status" value="1"/>
</dbReference>
<dbReference type="CDD" id="cd01948">
    <property type="entry name" value="EAL"/>
    <property type="match status" value="1"/>
</dbReference>
<dbReference type="GO" id="GO:0071111">
    <property type="term" value="F:cyclic-guanylate-specific phosphodiesterase activity"/>
    <property type="evidence" value="ECO:0007669"/>
    <property type="project" value="InterPro"/>
</dbReference>
<feature type="domain" description="EAL" evidence="2">
    <location>
        <begin position="578"/>
        <end position="831"/>
    </location>
</feature>
<dbReference type="EMBL" id="CP031165">
    <property type="protein sequence ID" value="AXV05545.1"/>
    <property type="molecule type" value="Genomic_DNA"/>
</dbReference>
<name>A0A346XTJ8_9ACTN</name>
<dbReference type="SMART" id="SM00267">
    <property type="entry name" value="GGDEF"/>
    <property type="match status" value="1"/>
</dbReference>
<evidence type="ECO:0000259" key="3">
    <source>
        <dbReference type="PROSITE" id="PS50887"/>
    </source>
</evidence>